<evidence type="ECO:0000313" key="2">
    <source>
        <dbReference type="Proteomes" id="UP000178943"/>
    </source>
</evidence>
<dbReference type="Proteomes" id="UP000178943">
    <property type="component" value="Unassembled WGS sequence"/>
</dbReference>
<gene>
    <name evidence="1" type="ORF">A2Y62_19835</name>
</gene>
<sequence>MRVKSAKRYRKPAYPERELYALRPDLLGASILSRWMKSKAVMSALIAFILSGTKADCLANQADTAPISDKTEIQDKEKAPEPLTQEAEVKIAPIFIHGDGAGSTGCIAISAPVFLPETEAVEIIFNELKKARLDFDKRDIALPDCYIEGVNEKKVERKE</sequence>
<organism evidence="1 2">
    <name type="scientific">Candidatus Fischerbacteria bacterium RBG_13_37_8</name>
    <dbReference type="NCBI Taxonomy" id="1817863"/>
    <lineage>
        <taxon>Bacteria</taxon>
        <taxon>Candidatus Fischeribacteriota</taxon>
    </lineage>
</organism>
<dbReference type="STRING" id="1817863.A2Y62_19835"/>
<evidence type="ECO:0000313" key="1">
    <source>
        <dbReference type="EMBL" id="OGF64141.1"/>
    </source>
</evidence>
<name>A0A1F5VM88_9BACT</name>
<reference evidence="1 2" key="1">
    <citation type="journal article" date="2016" name="Nat. Commun.">
        <title>Thousands of microbial genomes shed light on interconnected biogeochemical processes in an aquifer system.</title>
        <authorList>
            <person name="Anantharaman K."/>
            <person name="Brown C.T."/>
            <person name="Hug L.A."/>
            <person name="Sharon I."/>
            <person name="Castelle C.J."/>
            <person name="Probst A.J."/>
            <person name="Thomas B.C."/>
            <person name="Singh A."/>
            <person name="Wilkins M.J."/>
            <person name="Karaoz U."/>
            <person name="Brodie E.L."/>
            <person name="Williams K.H."/>
            <person name="Hubbard S.S."/>
            <person name="Banfield J.F."/>
        </authorList>
    </citation>
    <scope>NUCLEOTIDE SEQUENCE [LARGE SCALE GENOMIC DNA]</scope>
</reference>
<accession>A0A1F5VM88</accession>
<dbReference type="EMBL" id="MFGW01000140">
    <property type="protein sequence ID" value="OGF64141.1"/>
    <property type="molecule type" value="Genomic_DNA"/>
</dbReference>
<dbReference type="AlphaFoldDB" id="A0A1F5VM88"/>
<protein>
    <submittedName>
        <fullName evidence="1">Uncharacterized protein</fullName>
    </submittedName>
</protein>
<proteinExistence type="predicted"/>
<comment type="caution">
    <text evidence="1">The sequence shown here is derived from an EMBL/GenBank/DDBJ whole genome shotgun (WGS) entry which is preliminary data.</text>
</comment>